<organism evidence="1 2">
    <name type="scientific">Ditylenchus dipsaci</name>
    <dbReference type="NCBI Taxonomy" id="166011"/>
    <lineage>
        <taxon>Eukaryota</taxon>
        <taxon>Metazoa</taxon>
        <taxon>Ecdysozoa</taxon>
        <taxon>Nematoda</taxon>
        <taxon>Chromadorea</taxon>
        <taxon>Rhabditida</taxon>
        <taxon>Tylenchina</taxon>
        <taxon>Tylenchomorpha</taxon>
        <taxon>Sphaerularioidea</taxon>
        <taxon>Anguinidae</taxon>
        <taxon>Anguininae</taxon>
        <taxon>Ditylenchus</taxon>
    </lineage>
</organism>
<protein>
    <submittedName>
        <fullName evidence="2">Uncharacterized protein</fullName>
    </submittedName>
</protein>
<sequence length="220" mass="24992">MESAVIRRGDKCRSSKCPVTFNRRRRSNRKYALLSLEVISSAVDSAIETFKCLRKRAICENKFLMSFFAKRRLLQFLETQMGSMSKLAPLFSFGFGNITKILARIRLIRKNSRLKAEDGGKLKYARENSEYVPSSEASTCEAPNHFIYRSLFFKARSHVALATLSKVGLVSTVIQLDYKLKKDNISVEQLFAAYQFCAASVNLDEMELVAKKSISSTKKE</sequence>
<dbReference type="Proteomes" id="UP000887574">
    <property type="component" value="Unplaced"/>
</dbReference>
<dbReference type="WBParaSite" id="jg3876">
    <property type="protein sequence ID" value="jg3876"/>
    <property type="gene ID" value="jg3876"/>
</dbReference>
<keyword evidence="1" id="KW-1185">Reference proteome</keyword>
<reference evidence="2" key="1">
    <citation type="submission" date="2022-11" db="UniProtKB">
        <authorList>
            <consortium name="WormBaseParasite"/>
        </authorList>
    </citation>
    <scope>IDENTIFICATION</scope>
</reference>
<dbReference type="AlphaFoldDB" id="A0A915ECM0"/>
<accession>A0A915ECM0</accession>
<name>A0A915ECM0_9BILA</name>
<evidence type="ECO:0000313" key="1">
    <source>
        <dbReference type="Proteomes" id="UP000887574"/>
    </source>
</evidence>
<evidence type="ECO:0000313" key="2">
    <source>
        <dbReference type="WBParaSite" id="jg3876"/>
    </source>
</evidence>
<proteinExistence type="predicted"/>